<gene>
    <name evidence="2" type="ORF">J2X07_003723</name>
</gene>
<organism evidence="2 3">
    <name type="scientific">Fictibacillus barbaricus</name>
    <dbReference type="NCBI Taxonomy" id="182136"/>
    <lineage>
        <taxon>Bacteria</taxon>
        <taxon>Bacillati</taxon>
        <taxon>Bacillota</taxon>
        <taxon>Bacilli</taxon>
        <taxon>Bacillales</taxon>
        <taxon>Fictibacillaceae</taxon>
        <taxon>Fictibacillus</taxon>
    </lineage>
</organism>
<keyword evidence="1" id="KW-0472">Membrane</keyword>
<dbReference type="RefSeq" id="WP_310262153.1">
    <property type="nucleotide sequence ID" value="NZ_JAVDWA010000010.1"/>
</dbReference>
<comment type="caution">
    <text evidence="2">The sequence shown here is derived from an EMBL/GenBank/DDBJ whole genome shotgun (WGS) entry which is preliminary data.</text>
</comment>
<keyword evidence="3" id="KW-1185">Reference proteome</keyword>
<evidence type="ECO:0000256" key="1">
    <source>
        <dbReference type="SAM" id="Phobius"/>
    </source>
</evidence>
<feature type="transmembrane region" description="Helical" evidence="1">
    <location>
        <begin position="51"/>
        <end position="72"/>
    </location>
</feature>
<feature type="transmembrane region" description="Helical" evidence="1">
    <location>
        <begin position="12"/>
        <end position="31"/>
    </location>
</feature>
<evidence type="ECO:0008006" key="4">
    <source>
        <dbReference type="Google" id="ProtNLM"/>
    </source>
</evidence>
<reference evidence="2 3" key="1">
    <citation type="submission" date="2023-07" db="EMBL/GenBank/DDBJ databases">
        <title>Sorghum-associated microbial communities from plants grown in Nebraska, USA.</title>
        <authorList>
            <person name="Schachtman D."/>
        </authorList>
    </citation>
    <scope>NUCLEOTIDE SEQUENCE [LARGE SCALE GENOMIC DNA]</scope>
    <source>
        <strain evidence="2 3">BE211</strain>
    </source>
</reference>
<feature type="transmembrane region" description="Helical" evidence="1">
    <location>
        <begin position="118"/>
        <end position="138"/>
    </location>
</feature>
<evidence type="ECO:0000313" key="3">
    <source>
        <dbReference type="Proteomes" id="UP001258181"/>
    </source>
</evidence>
<keyword evidence="1" id="KW-1133">Transmembrane helix</keyword>
<evidence type="ECO:0000313" key="2">
    <source>
        <dbReference type="EMBL" id="MDR7074726.1"/>
    </source>
</evidence>
<dbReference type="Proteomes" id="UP001258181">
    <property type="component" value="Unassembled WGS sequence"/>
</dbReference>
<proteinExistence type="predicted"/>
<keyword evidence="1" id="KW-0812">Transmembrane</keyword>
<dbReference type="EMBL" id="JAVDWA010000010">
    <property type="protein sequence ID" value="MDR7074726.1"/>
    <property type="molecule type" value="Genomic_DNA"/>
</dbReference>
<sequence length="184" mass="21346">MHSKQEIINIKNIFISILIIVILAVFLSWLYEYVKFLPINQKDDSSFVNTIFQIHSSISIASTALLTLIINLKKEKIYGLKTLDTMSIKNSFYINFYDEIVVTLLLLTVQYFFVAFVYVPGVAFIFFINFGVIIHLLYKSIEVSLFEERVKQKIYNQVLDLALSSIKEENARIKEREVSNGENN</sequence>
<feature type="transmembrane region" description="Helical" evidence="1">
    <location>
        <begin position="92"/>
        <end position="112"/>
    </location>
</feature>
<protein>
    <recommendedName>
        <fullName evidence="4">ABC transmembrane type-1 domain-containing protein</fullName>
    </recommendedName>
</protein>
<name>A0ABU1U5K2_9BACL</name>
<accession>A0ABU1U5K2</accession>